<evidence type="ECO:0000256" key="1">
    <source>
        <dbReference type="SAM" id="Phobius"/>
    </source>
</evidence>
<keyword evidence="1" id="KW-1133">Transmembrane helix</keyword>
<evidence type="ECO:0000313" key="3">
    <source>
        <dbReference type="Proteomes" id="UP000198942"/>
    </source>
</evidence>
<keyword evidence="1" id="KW-0812">Transmembrane</keyword>
<keyword evidence="1" id="KW-0472">Membrane</keyword>
<dbReference type="RefSeq" id="WP_091210009.1">
    <property type="nucleotide sequence ID" value="NZ_FOCL01000002.1"/>
</dbReference>
<dbReference type="EMBL" id="FOCL01000002">
    <property type="protein sequence ID" value="SEN16676.1"/>
    <property type="molecule type" value="Genomic_DNA"/>
</dbReference>
<organism evidence="2 3">
    <name type="scientific">Mucilaginibacter gossypiicola</name>
    <dbReference type="NCBI Taxonomy" id="551995"/>
    <lineage>
        <taxon>Bacteria</taxon>
        <taxon>Pseudomonadati</taxon>
        <taxon>Bacteroidota</taxon>
        <taxon>Sphingobacteriia</taxon>
        <taxon>Sphingobacteriales</taxon>
        <taxon>Sphingobacteriaceae</taxon>
        <taxon>Mucilaginibacter</taxon>
    </lineage>
</organism>
<dbReference type="OrthoDB" id="9255743at2"/>
<gene>
    <name evidence="2" type="ORF">SAMN05192574_102649</name>
</gene>
<feature type="transmembrane region" description="Helical" evidence="1">
    <location>
        <begin position="12"/>
        <end position="36"/>
    </location>
</feature>
<dbReference type="STRING" id="551995.SAMN05192574_102649"/>
<dbReference type="Proteomes" id="UP000198942">
    <property type="component" value="Unassembled WGS sequence"/>
</dbReference>
<accession>A0A1H8EB63</accession>
<feature type="transmembrane region" description="Helical" evidence="1">
    <location>
        <begin position="48"/>
        <end position="69"/>
    </location>
</feature>
<dbReference type="AlphaFoldDB" id="A0A1H8EB63"/>
<name>A0A1H8EB63_9SPHI</name>
<evidence type="ECO:0000313" key="2">
    <source>
        <dbReference type="EMBL" id="SEN16676.1"/>
    </source>
</evidence>
<proteinExistence type="predicted"/>
<reference evidence="3" key="1">
    <citation type="submission" date="2016-10" db="EMBL/GenBank/DDBJ databases">
        <authorList>
            <person name="Varghese N."/>
            <person name="Submissions S."/>
        </authorList>
    </citation>
    <scope>NUCLEOTIDE SEQUENCE [LARGE SCALE GENOMIC DNA]</scope>
    <source>
        <strain evidence="3">Gh-48</strain>
    </source>
</reference>
<keyword evidence="3" id="KW-1185">Reference proteome</keyword>
<sequence length="81" mass="9245">MKLNWFTRKGIIYLPVSIIGWAILAIALAYAVFTFIDIDKHSHSVSDTLINFVFNLLLIGLVYTLIAYFTEKKPVPKISEQ</sequence>
<protein>
    <submittedName>
        <fullName evidence="2">Uncharacterized protein</fullName>
    </submittedName>
</protein>